<dbReference type="InterPro" id="IPR001912">
    <property type="entry name" value="Ribosomal_uS4_N"/>
</dbReference>
<dbReference type="Pfam" id="PF01479">
    <property type="entry name" value="S4"/>
    <property type="match status" value="1"/>
</dbReference>
<dbReference type="GO" id="GO:0019843">
    <property type="term" value="F:rRNA binding"/>
    <property type="evidence" value="ECO:0007669"/>
    <property type="project" value="UniProtKB-UniRule"/>
</dbReference>
<dbReference type="Pfam" id="PF00163">
    <property type="entry name" value="Ribosomal_S4"/>
    <property type="match status" value="1"/>
</dbReference>
<comment type="function">
    <text evidence="7">One of the primary rRNA binding proteins, it binds directly to 16S rRNA where it nucleates assembly of the body of the 30S subunit.</text>
</comment>
<comment type="function">
    <text evidence="7">With S5 and S12 plays an important role in translational accuracy.</text>
</comment>
<sequence>MPRVLEKVERRLGEKLYIKGERCLGPKCALNRKPFAPGQHGNKKKRRGAASEFSEQLAEKQKVRYLYGLSEKEAQSYFAKAIAKPGTTSEHFMSLVERRLDNVVFRAGFTIARSVARHLVSHGHVLVNGRAVTAPSYLVHIGDVIGIKESRLGMPVFIDLATRLGGHQAPAWIEMNKEKKQAKIMAYPSQDDMTAVSGNLRKVIEYYLR</sequence>
<dbReference type="HAMAP" id="MF_01306_B">
    <property type="entry name" value="Ribosomal_uS4_B"/>
    <property type="match status" value="1"/>
</dbReference>
<keyword evidence="4 7" id="KW-0689">Ribosomal protein</keyword>
<dbReference type="GO" id="GO:0042274">
    <property type="term" value="P:ribosomal small subunit biogenesis"/>
    <property type="evidence" value="ECO:0007669"/>
    <property type="project" value="TreeGrafter"/>
</dbReference>
<dbReference type="FunFam" id="3.10.290.10:FF:000001">
    <property type="entry name" value="30S ribosomal protein S4"/>
    <property type="match status" value="1"/>
</dbReference>
<dbReference type="PANTHER" id="PTHR11831">
    <property type="entry name" value="30S 40S RIBOSOMAL PROTEIN"/>
    <property type="match status" value="1"/>
</dbReference>
<dbReference type="Proteomes" id="UP000177811">
    <property type="component" value="Unassembled WGS sequence"/>
</dbReference>
<name>A0A1G2KUY9_9BACT</name>
<dbReference type="SMART" id="SM00363">
    <property type="entry name" value="S4"/>
    <property type="match status" value="1"/>
</dbReference>
<comment type="caution">
    <text evidence="11">The sequence shown here is derived from an EMBL/GenBank/DDBJ whole genome shotgun (WGS) entry which is preliminary data.</text>
</comment>
<dbReference type="SMART" id="SM01390">
    <property type="entry name" value="Ribosomal_S4"/>
    <property type="match status" value="1"/>
</dbReference>
<evidence type="ECO:0000256" key="7">
    <source>
        <dbReference type="HAMAP-Rule" id="MF_01306"/>
    </source>
</evidence>
<dbReference type="GO" id="GO:0006412">
    <property type="term" value="P:translation"/>
    <property type="evidence" value="ECO:0007669"/>
    <property type="project" value="UniProtKB-UniRule"/>
</dbReference>
<dbReference type="NCBIfam" id="NF003717">
    <property type="entry name" value="PRK05327.1"/>
    <property type="match status" value="1"/>
</dbReference>
<dbReference type="InterPro" id="IPR036986">
    <property type="entry name" value="S4_RNA-bd_sf"/>
</dbReference>
<evidence type="ECO:0000256" key="1">
    <source>
        <dbReference type="ARBA" id="ARBA00007465"/>
    </source>
</evidence>
<evidence type="ECO:0000313" key="12">
    <source>
        <dbReference type="Proteomes" id="UP000177811"/>
    </source>
</evidence>
<evidence type="ECO:0000256" key="2">
    <source>
        <dbReference type="ARBA" id="ARBA00022730"/>
    </source>
</evidence>
<keyword evidence="2 7" id="KW-0699">rRNA-binding</keyword>
<reference evidence="11 12" key="1">
    <citation type="journal article" date="2016" name="Nat. Commun.">
        <title>Thousands of microbial genomes shed light on interconnected biogeochemical processes in an aquifer system.</title>
        <authorList>
            <person name="Anantharaman K."/>
            <person name="Brown C.T."/>
            <person name="Hug L.A."/>
            <person name="Sharon I."/>
            <person name="Castelle C.J."/>
            <person name="Probst A.J."/>
            <person name="Thomas B.C."/>
            <person name="Singh A."/>
            <person name="Wilkins M.J."/>
            <person name="Karaoz U."/>
            <person name="Brodie E.L."/>
            <person name="Williams K.H."/>
            <person name="Hubbard S.S."/>
            <person name="Banfield J.F."/>
        </authorList>
    </citation>
    <scope>NUCLEOTIDE SEQUENCE [LARGE SCALE GENOMIC DNA]</scope>
</reference>
<evidence type="ECO:0000259" key="10">
    <source>
        <dbReference type="SMART" id="SM01390"/>
    </source>
</evidence>
<comment type="similarity">
    <text evidence="1 7">Belongs to the universal ribosomal protein uS4 family.</text>
</comment>
<dbReference type="Gene3D" id="3.10.290.10">
    <property type="entry name" value="RNA-binding S4 domain"/>
    <property type="match status" value="1"/>
</dbReference>
<dbReference type="EMBL" id="MHQL01000041">
    <property type="protein sequence ID" value="OHA02229.1"/>
    <property type="molecule type" value="Genomic_DNA"/>
</dbReference>
<dbReference type="InterPro" id="IPR022801">
    <property type="entry name" value="Ribosomal_uS4"/>
</dbReference>
<protein>
    <recommendedName>
        <fullName evidence="6 7">Small ribosomal subunit protein uS4</fullName>
    </recommendedName>
</protein>
<evidence type="ECO:0000256" key="6">
    <source>
        <dbReference type="ARBA" id="ARBA00035254"/>
    </source>
</evidence>
<dbReference type="PANTHER" id="PTHR11831:SF4">
    <property type="entry name" value="SMALL RIBOSOMAL SUBUNIT PROTEIN US4M"/>
    <property type="match status" value="1"/>
</dbReference>
<evidence type="ECO:0000256" key="8">
    <source>
        <dbReference type="SAM" id="MobiDB-lite"/>
    </source>
</evidence>
<keyword evidence="5 7" id="KW-0687">Ribonucleoprotein</keyword>
<evidence type="ECO:0000313" key="11">
    <source>
        <dbReference type="EMBL" id="OHA02229.1"/>
    </source>
</evidence>
<feature type="domain" description="Small ribosomal subunit protein uS4 N-terminal" evidence="10">
    <location>
        <begin position="3"/>
        <end position="97"/>
    </location>
</feature>
<evidence type="ECO:0000256" key="4">
    <source>
        <dbReference type="ARBA" id="ARBA00022980"/>
    </source>
</evidence>
<comment type="subunit">
    <text evidence="7">Part of the 30S ribosomal subunit. Contacts protein S5. The interaction surface between S4 and S5 is involved in control of translational fidelity.</text>
</comment>
<dbReference type="AlphaFoldDB" id="A0A1G2KUY9"/>
<dbReference type="InterPro" id="IPR005709">
    <property type="entry name" value="Ribosomal_uS4_bac-type"/>
</dbReference>
<dbReference type="GO" id="GO:0003735">
    <property type="term" value="F:structural constituent of ribosome"/>
    <property type="evidence" value="ECO:0007669"/>
    <property type="project" value="InterPro"/>
</dbReference>
<dbReference type="PROSITE" id="PS50889">
    <property type="entry name" value="S4"/>
    <property type="match status" value="1"/>
</dbReference>
<evidence type="ECO:0000259" key="9">
    <source>
        <dbReference type="SMART" id="SM00363"/>
    </source>
</evidence>
<dbReference type="SUPFAM" id="SSF55174">
    <property type="entry name" value="Alpha-L RNA-binding motif"/>
    <property type="match status" value="1"/>
</dbReference>
<feature type="region of interest" description="Disordered" evidence="8">
    <location>
        <begin position="34"/>
        <end position="53"/>
    </location>
</feature>
<dbReference type="NCBIfam" id="TIGR01017">
    <property type="entry name" value="rpsD_bact"/>
    <property type="match status" value="1"/>
</dbReference>
<dbReference type="GO" id="GO:0015935">
    <property type="term" value="C:small ribosomal subunit"/>
    <property type="evidence" value="ECO:0007669"/>
    <property type="project" value="InterPro"/>
</dbReference>
<evidence type="ECO:0000256" key="3">
    <source>
        <dbReference type="ARBA" id="ARBA00022884"/>
    </source>
</evidence>
<dbReference type="InterPro" id="IPR002942">
    <property type="entry name" value="S4_RNA-bd"/>
</dbReference>
<gene>
    <name evidence="7" type="primary">rpsD</name>
    <name evidence="11" type="ORF">A3C16_03970</name>
</gene>
<keyword evidence="3 7" id="KW-0694">RNA-binding</keyword>
<dbReference type="Gene3D" id="1.10.1050.10">
    <property type="entry name" value="Ribosomal Protein S4 Delta 41, Chain A, domain 1"/>
    <property type="match status" value="1"/>
</dbReference>
<accession>A0A1G2KUY9</accession>
<evidence type="ECO:0000256" key="5">
    <source>
        <dbReference type="ARBA" id="ARBA00023274"/>
    </source>
</evidence>
<proteinExistence type="inferred from homology"/>
<dbReference type="CDD" id="cd00165">
    <property type="entry name" value="S4"/>
    <property type="match status" value="1"/>
</dbReference>
<organism evidence="11 12">
    <name type="scientific">Candidatus Sungbacteria bacterium RIFCSPHIGHO2_02_FULL_51_29</name>
    <dbReference type="NCBI Taxonomy" id="1802273"/>
    <lineage>
        <taxon>Bacteria</taxon>
        <taxon>Candidatus Sungiibacteriota</taxon>
    </lineage>
</organism>
<feature type="domain" description="RNA-binding S4" evidence="9">
    <location>
        <begin position="98"/>
        <end position="162"/>
    </location>
</feature>